<keyword evidence="3" id="KW-1185">Reference proteome</keyword>
<dbReference type="GO" id="GO:0052689">
    <property type="term" value="F:carboxylic ester hydrolase activity"/>
    <property type="evidence" value="ECO:0007669"/>
    <property type="project" value="TreeGrafter"/>
</dbReference>
<accession>A0A9P9KXX3</accession>
<protein>
    <submittedName>
        <fullName evidence="2">Alpha/Beta hydrolase protein</fullName>
    </submittedName>
</protein>
<dbReference type="InterPro" id="IPR050565">
    <property type="entry name" value="LYPA1-2/EST-like"/>
</dbReference>
<dbReference type="PANTHER" id="PTHR10655:SF63">
    <property type="entry name" value="PHOSPHOLIPASE_CARBOXYLESTERASE_THIOESTERASE DOMAIN-CONTAINING PROTEIN"/>
    <property type="match status" value="1"/>
</dbReference>
<name>A0A9P9KXX3_FUSRE</name>
<keyword evidence="2" id="KW-0378">Hydrolase</keyword>
<sequence length="247" mass="27251">MDDLTVFRRTAGEPLYIVEPQFQHIHTFILLHGLSSNGEKFGAELLESDIISSVNTLTALFPGARFAFPTSKLQRQIDGLVESAAETRKIIENQLKDVKSENLILGGLSQGCAMLLAVLLALEYSVGVYIGMSGFVTFQEGLAMAIEDDEEEEQSSPVKAQAMQRDLLNLDPLDNQSDDTTAARTPILLGHGEVDEKIPVGLRLSAAQVMWDAGYEADWKCYEDQGHWYKIPDQIDDIVSFVTTKVG</sequence>
<dbReference type="AlphaFoldDB" id="A0A9P9KXX3"/>
<dbReference type="Pfam" id="PF00326">
    <property type="entry name" value="Peptidase_S9"/>
    <property type="match status" value="1"/>
</dbReference>
<evidence type="ECO:0000313" key="3">
    <source>
        <dbReference type="Proteomes" id="UP000720189"/>
    </source>
</evidence>
<dbReference type="OrthoDB" id="2418081at2759"/>
<proteinExistence type="predicted"/>
<gene>
    <name evidence="2" type="ORF">BKA55DRAFT_701399</name>
</gene>
<dbReference type="InterPro" id="IPR029058">
    <property type="entry name" value="AB_hydrolase_fold"/>
</dbReference>
<evidence type="ECO:0000259" key="1">
    <source>
        <dbReference type="Pfam" id="PF00326"/>
    </source>
</evidence>
<dbReference type="GO" id="GO:0005737">
    <property type="term" value="C:cytoplasm"/>
    <property type="evidence" value="ECO:0007669"/>
    <property type="project" value="TreeGrafter"/>
</dbReference>
<dbReference type="GO" id="GO:0008236">
    <property type="term" value="F:serine-type peptidase activity"/>
    <property type="evidence" value="ECO:0007669"/>
    <property type="project" value="InterPro"/>
</dbReference>
<dbReference type="RefSeq" id="XP_046057608.1">
    <property type="nucleotide sequence ID" value="XM_046200595.1"/>
</dbReference>
<organism evidence="2 3">
    <name type="scientific">Fusarium redolens</name>
    <dbReference type="NCBI Taxonomy" id="48865"/>
    <lineage>
        <taxon>Eukaryota</taxon>
        <taxon>Fungi</taxon>
        <taxon>Dikarya</taxon>
        <taxon>Ascomycota</taxon>
        <taxon>Pezizomycotina</taxon>
        <taxon>Sordariomycetes</taxon>
        <taxon>Hypocreomycetidae</taxon>
        <taxon>Hypocreales</taxon>
        <taxon>Nectriaceae</taxon>
        <taxon>Fusarium</taxon>
        <taxon>Fusarium redolens species complex</taxon>
    </lineage>
</organism>
<dbReference type="EMBL" id="JAGMUX010000001">
    <property type="protein sequence ID" value="KAH7270840.1"/>
    <property type="molecule type" value="Genomic_DNA"/>
</dbReference>
<reference evidence="2" key="1">
    <citation type="journal article" date="2021" name="Nat. Commun.">
        <title>Genetic determinants of endophytism in the Arabidopsis root mycobiome.</title>
        <authorList>
            <person name="Mesny F."/>
            <person name="Miyauchi S."/>
            <person name="Thiergart T."/>
            <person name="Pickel B."/>
            <person name="Atanasova L."/>
            <person name="Karlsson M."/>
            <person name="Huettel B."/>
            <person name="Barry K.W."/>
            <person name="Haridas S."/>
            <person name="Chen C."/>
            <person name="Bauer D."/>
            <person name="Andreopoulos W."/>
            <person name="Pangilinan J."/>
            <person name="LaButti K."/>
            <person name="Riley R."/>
            <person name="Lipzen A."/>
            <person name="Clum A."/>
            <person name="Drula E."/>
            <person name="Henrissat B."/>
            <person name="Kohler A."/>
            <person name="Grigoriev I.V."/>
            <person name="Martin F.M."/>
            <person name="Hacquard S."/>
        </authorList>
    </citation>
    <scope>NUCLEOTIDE SEQUENCE</scope>
    <source>
        <strain evidence="2">MPI-CAGE-AT-0023</strain>
    </source>
</reference>
<comment type="caution">
    <text evidence="2">The sequence shown here is derived from an EMBL/GenBank/DDBJ whole genome shotgun (WGS) entry which is preliminary data.</text>
</comment>
<dbReference type="GO" id="GO:0006508">
    <property type="term" value="P:proteolysis"/>
    <property type="evidence" value="ECO:0007669"/>
    <property type="project" value="InterPro"/>
</dbReference>
<dbReference type="GO" id="GO:0008474">
    <property type="term" value="F:palmitoyl-(protein) hydrolase activity"/>
    <property type="evidence" value="ECO:0007669"/>
    <property type="project" value="TreeGrafter"/>
</dbReference>
<dbReference type="PANTHER" id="PTHR10655">
    <property type="entry name" value="LYSOPHOSPHOLIPASE-RELATED"/>
    <property type="match status" value="1"/>
</dbReference>
<dbReference type="Gene3D" id="3.40.50.1820">
    <property type="entry name" value="alpha/beta hydrolase"/>
    <property type="match status" value="1"/>
</dbReference>
<dbReference type="Proteomes" id="UP000720189">
    <property type="component" value="Unassembled WGS sequence"/>
</dbReference>
<dbReference type="GeneID" id="70230549"/>
<dbReference type="InterPro" id="IPR001375">
    <property type="entry name" value="Peptidase_S9_cat"/>
</dbReference>
<dbReference type="SUPFAM" id="SSF53474">
    <property type="entry name" value="alpha/beta-Hydrolases"/>
    <property type="match status" value="1"/>
</dbReference>
<feature type="domain" description="Peptidase S9 prolyl oligopeptidase catalytic" evidence="1">
    <location>
        <begin position="93"/>
        <end position="239"/>
    </location>
</feature>
<evidence type="ECO:0000313" key="2">
    <source>
        <dbReference type="EMBL" id="KAH7270840.1"/>
    </source>
</evidence>